<name>A0A3G6J715_9CORY</name>
<evidence type="ECO:0000259" key="5">
    <source>
        <dbReference type="PROSITE" id="PS50893"/>
    </source>
</evidence>
<evidence type="ECO:0000256" key="4">
    <source>
        <dbReference type="SAM" id="MobiDB-lite"/>
    </source>
</evidence>
<evidence type="ECO:0000256" key="1">
    <source>
        <dbReference type="ARBA" id="ARBA00022448"/>
    </source>
</evidence>
<feature type="region of interest" description="Disordered" evidence="4">
    <location>
        <begin position="1"/>
        <end position="24"/>
    </location>
</feature>
<keyword evidence="6" id="KW-0378">Hydrolase</keyword>
<dbReference type="InterPro" id="IPR050319">
    <property type="entry name" value="ABC_transp_ATP-bind"/>
</dbReference>
<dbReference type="EMBL" id="CP033896">
    <property type="protein sequence ID" value="AZA12718.1"/>
    <property type="molecule type" value="Genomic_DNA"/>
</dbReference>
<dbReference type="PANTHER" id="PTHR43776">
    <property type="entry name" value="TRANSPORT ATP-BINDING PROTEIN"/>
    <property type="match status" value="1"/>
</dbReference>
<accession>A0A3G6J715</accession>
<protein>
    <submittedName>
        <fullName evidence="6">Glutathione import ATP-binding protein GsiA</fullName>
        <ecNumber evidence="6">3.6.3.-</ecNumber>
    </submittedName>
</protein>
<dbReference type="PROSITE" id="PS00211">
    <property type="entry name" value="ABC_TRANSPORTER_1"/>
    <property type="match status" value="2"/>
</dbReference>
<dbReference type="InterPro" id="IPR017871">
    <property type="entry name" value="ABC_transporter-like_CS"/>
</dbReference>
<sequence length="577" mass="61621">MTSPTTTTTWPVSPTPAPAAHTLPERPEYPLLDVRDLSISYHSNNATRARVDAVTAVNLTVYPGQVTALVGESGSGKSTTAHAVIGLLPDNALIGGGDILFQGQVISVLDEQQLTAYRGPAIGFIPQDPANSLNPTKTIGANLREIFDLHPAATRALGISDITAECERLLARVGIDQPAQRLNQYPHQLSGGMQQRVLIAAALALRPKLIIADEPTSALDVTVQRTVLDLLDDLAREYSLGVLLITHDLAVAADRANQIVVMQHGHVREQGLTAAVFSNPQDPYTRQLIADAPAIAAMVAPTAPTIRQPHTTPAVPANTPQPAPLLEVDHVAKYYGDFTAVDHVHFTVESGTTHAIVGESGSGKSTLAKIIAGFTAPSQGQVLLHGNPTTINRDFRRQVQLVAQHPLSALNPRRTIGQSIAEPLQNLTNASKAEIRERVAHMLSTVALDPALAKRKPRELSGGQRQRVVLARALVIEPELVVLDEAVSALDVTVQARILDLLQQLQESLQLTYVFISHDLAVVRQIADTVSVIGNGIQVEHGPIGQVFQHPQAPLTTALLEAIPGRGYTSGAFNLGL</sequence>
<proteinExistence type="predicted"/>
<dbReference type="OrthoDB" id="8036461at2"/>
<evidence type="ECO:0000313" key="6">
    <source>
        <dbReference type="EMBL" id="AZA12718.1"/>
    </source>
</evidence>
<feature type="domain" description="ABC transporter" evidence="5">
    <location>
        <begin position="34"/>
        <end position="289"/>
    </location>
</feature>
<dbReference type="InterPro" id="IPR013563">
    <property type="entry name" value="Oligopep_ABC_C"/>
</dbReference>
<dbReference type="Pfam" id="PF00005">
    <property type="entry name" value="ABC_tran"/>
    <property type="match status" value="2"/>
</dbReference>
<dbReference type="PROSITE" id="PS50893">
    <property type="entry name" value="ABC_TRANSPORTER_2"/>
    <property type="match status" value="2"/>
</dbReference>
<dbReference type="InterPro" id="IPR003593">
    <property type="entry name" value="AAA+_ATPase"/>
</dbReference>
<keyword evidence="2" id="KW-0547">Nucleotide-binding</keyword>
<dbReference type="NCBIfam" id="NF007739">
    <property type="entry name" value="PRK10419.1"/>
    <property type="match status" value="2"/>
</dbReference>
<feature type="domain" description="ABC transporter" evidence="5">
    <location>
        <begin position="326"/>
        <end position="560"/>
    </location>
</feature>
<dbReference type="RefSeq" id="WP_123925967.1">
    <property type="nucleotide sequence ID" value="NZ_CP033896.1"/>
</dbReference>
<keyword evidence="1" id="KW-0813">Transport</keyword>
<gene>
    <name evidence="6" type="primary">gsiA1</name>
    <name evidence="6" type="ORF">CCHOA_01450</name>
</gene>
<keyword evidence="3 6" id="KW-0067">ATP-binding</keyword>
<dbReference type="SUPFAM" id="SSF52540">
    <property type="entry name" value="P-loop containing nucleoside triphosphate hydrolases"/>
    <property type="match status" value="2"/>
</dbReference>
<reference evidence="6 7" key="1">
    <citation type="submission" date="2018-11" db="EMBL/GenBank/DDBJ databases">
        <authorList>
            <person name="Kleinhagauer T."/>
            <person name="Glaeser S.P."/>
            <person name="Spergser J."/>
            <person name="Ruckert C."/>
            <person name="Kaempfer P."/>
            <person name="Busse H.-J."/>
        </authorList>
    </citation>
    <scope>NUCLEOTIDE SEQUENCE [LARGE SCALE GENOMIC DNA]</scope>
    <source>
        <strain evidence="6 7">200CH</strain>
    </source>
</reference>
<dbReference type="GO" id="GO:0015833">
    <property type="term" value="P:peptide transport"/>
    <property type="evidence" value="ECO:0007669"/>
    <property type="project" value="InterPro"/>
</dbReference>
<evidence type="ECO:0000313" key="7">
    <source>
        <dbReference type="Proteomes" id="UP000269019"/>
    </source>
</evidence>
<dbReference type="InterPro" id="IPR027417">
    <property type="entry name" value="P-loop_NTPase"/>
</dbReference>
<feature type="compositionally biased region" description="Low complexity" evidence="4">
    <location>
        <begin position="1"/>
        <end position="12"/>
    </location>
</feature>
<dbReference type="GO" id="GO:0055085">
    <property type="term" value="P:transmembrane transport"/>
    <property type="evidence" value="ECO:0007669"/>
    <property type="project" value="UniProtKB-ARBA"/>
</dbReference>
<dbReference type="GO" id="GO:0016887">
    <property type="term" value="F:ATP hydrolysis activity"/>
    <property type="evidence" value="ECO:0007669"/>
    <property type="project" value="InterPro"/>
</dbReference>
<dbReference type="GO" id="GO:0005524">
    <property type="term" value="F:ATP binding"/>
    <property type="evidence" value="ECO:0007669"/>
    <property type="project" value="UniProtKB-KW"/>
</dbReference>
<dbReference type="KEGG" id="ccho:CCHOA_01450"/>
<organism evidence="6 7">
    <name type="scientific">Corynebacterium choanae</name>
    <dbReference type="NCBI Taxonomy" id="1862358"/>
    <lineage>
        <taxon>Bacteria</taxon>
        <taxon>Bacillati</taxon>
        <taxon>Actinomycetota</taxon>
        <taxon>Actinomycetes</taxon>
        <taxon>Mycobacteriales</taxon>
        <taxon>Corynebacteriaceae</taxon>
        <taxon>Corynebacterium</taxon>
    </lineage>
</organism>
<dbReference type="Proteomes" id="UP000269019">
    <property type="component" value="Chromosome"/>
</dbReference>
<dbReference type="InterPro" id="IPR003439">
    <property type="entry name" value="ABC_transporter-like_ATP-bd"/>
</dbReference>
<dbReference type="SMART" id="SM00382">
    <property type="entry name" value="AAA"/>
    <property type="match status" value="2"/>
</dbReference>
<dbReference type="Pfam" id="PF08352">
    <property type="entry name" value="oligo_HPY"/>
    <property type="match status" value="1"/>
</dbReference>
<evidence type="ECO:0000256" key="2">
    <source>
        <dbReference type="ARBA" id="ARBA00022741"/>
    </source>
</evidence>
<keyword evidence="7" id="KW-1185">Reference proteome</keyword>
<dbReference type="Gene3D" id="3.40.50.300">
    <property type="entry name" value="P-loop containing nucleotide triphosphate hydrolases"/>
    <property type="match status" value="2"/>
</dbReference>
<dbReference type="CDD" id="cd03257">
    <property type="entry name" value="ABC_NikE_OppD_transporters"/>
    <property type="match status" value="2"/>
</dbReference>
<dbReference type="EC" id="3.6.3.-" evidence="6"/>
<evidence type="ECO:0000256" key="3">
    <source>
        <dbReference type="ARBA" id="ARBA00022840"/>
    </source>
</evidence>
<dbReference type="AlphaFoldDB" id="A0A3G6J715"/>
<dbReference type="NCBIfam" id="NF008453">
    <property type="entry name" value="PRK11308.1"/>
    <property type="match status" value="2"/>
</dbReference>